<feature type="transmembrane region" description="Helical" evidence="8">
    <location>
        <begin position="21"/>
        <end position="50"/>
    </location>
</feature>
<feature type="domain" description="ABC transmembrane type-1" evidence="9">
    <location>
        <begin position="348"/>
        <end position="555"/>
    </location>
</feature>
<evidence type="ECO:0000313" key="10">
    <source>
        <dbReference type="EMBL" id="PRF54626.1"/>
    </source>
</evidence>
<feature type="transmembrane region" description="Helical" evidence="8">
    <location>
        <begin position="485"/>
        <end position="502"/>
    </location>
</feature>
<gene>
    <name evidence="10" type="ORF">C6Q15_28070</name>
</gene>
<evidence type="ECO:0000256" key="3">
    <source>
        <dbReference type="ARBA" id="ARBA00022475"/>
    </source>
</evidence>
<dbReference type="Pfam" id="PF00528">
    <property type="entry name" value="BPD_transp_1"/>
    <property type="match status" value="2"/>
</dbReference>
<feature type="transmembrane region" description="Helical" evidence="8">
    <location>
        <begin position="157"/>
        <end position="175"/>
    </location>
</feature>
<evidence type="ECO:0000256" key="7">
    <source>
        <dbReference type="ARBA" id="ARBA00023136"/>
    </source>
</evidence>
<evidence type="ECO:0000256" key="1">
    <source>
        <dbReference type="ARBA" id="ARBA00004429"/>
    </source>
</evidence>
<dbReference type="InterPro" id="IPR000515">
    <property type="entry name" value="MetI-like"/>
</dbReference>
<dbReference type="PANTHER" id="PTHR43357:SF3">
    <property type="entry name" value="FE(3+)-TRANSPORT SYSTEM PERMEASE PROTEIN FBPB 2"/>
    <property type="match status" value="1"/>
</dbReference>
<feature type="transmembrane region" description="Helical" evidence="8">
    <location>
        <begin position="426"/>
        <end position="449"/>
    </location>
</feature>
<feature type="transmembrane region" description="Helical" evidence="8">
    <location>
        <begin position="394"/>
        <end position="414"/>
    </location>
</feature>
<feature type="transmembrane region" description="Helical" evidence="8">
    <location>
        <begin position="106"/>
        <end position="125"/>
    </location>
</feature>
<comment type="similarity">
    <text evidence="8">Belongs to the binding-protein-dependent transport system permease family.</text>
</comment>
<evidence type="ECO:0000259" key="9">
    <source>
        <dbReference type="PROSITE" id="PS50928"/>
    </source>
</evidence>
<feature type="transmembrane region" description="Helical" evidence="8">
    <location>
        <begin position="348"/>
        <end position="373"/>
    </location>
</feature>
<keyword evidence="2 8" id="KW-0813">Transport</keyword>
<evidence type="ECO:0000313" key="11">
    <source>
        <dbReference type="Proteomes" id="UP000238982"/>
    </source>
</evidence>
<accession>A0A2S9MBB1</accession>
<reference evidence="10 11" key="1">
    <citation type="submission" date="2018-03" db="EMBL/GenBank/DDBJ databases">
        <authorList>
            <person name="Keele B.F."/>
        </authorList>
    </citation>
    <scope>NUCLEOTIDE SEQUENCE [LARGE SCALE GENOMIC DNA]</scope>
    <source>
        <strain evidence="10 11">AU19729</strain>
    </source>
</reference>
<comment type="caution">
    <text evidence="10">The sequence shown here is derived from an EMBL/GenBank/DDBJ whole genome shotgun (WGS) entry which is preliminary data.</text>
</comment>
<organism evidence="10 11">
    <name type="scientific">Burkholderia multivorans</name>
    <dbReference type="NCBI Taxonomy" id="87883"/>
    <lineage>
        <taxon>Bacteria</taxon>
        <taxon>Pseudomonadati</taxon>
        <taxon>Pseudomonadota</taxon>
        <taxon>Betaproteobacteria</taxon>
        <taxon>Burkholderiales</taxon>
        <taxon>Burkholderiaceae</taxon>
        <taxon>Burkholderia</taxon>
        <taxon>Burkholderia cepacia complex</taxon>
    </lineage>
</organism>
<feature type="transmembrane region" description="Helical" evidence="8">
    <location>
        <begin position="203"/>
        <end position="224"/>
    </location>
</feature>
<dbReference type="Proteomes" id="UP000238982">
    <property type="component" value="Unassembled WGS sequence"/>
</dbReference>
<feature type="transmembrane region" description="Helical" evidence="8">
    <location>
        <begin position="70"/>
        <end position="94"/>
    </location>
</feature>
<keyword evidence="7 8" id="KW-0472">Membrane</keyword>
<dbReference type="RefSeq" id="WP_105796117.1">
    <property type="nucleotide sequence ID" value="NZ_JAHPNZ010000003.1"/>
</dbReference>
<feature type="transmembrane region" description="Helical" evidence="8">
    <location>
        <begin position="255"/>
        <end position="278"/>
    </location>
</feature>
<keyword evidence="6 8" id="KW-1133">Transmembrane helix</keyword>
<dbReference type="Gene3D" id="1.10.3720.10">
    <property type="entry name" value="MetI-like"/>
    <property type="match status" value="2"/>
</dbReference>
<dbReference type="SUPFAM" id="SSF161098">
    <property type="entry name" value="MetI-like"/>
    <property type="match status" value="2"/>
</dbReference>
<dbReference type="PANTHER" id="PTHR43357">
    <property type="entry name" value="INNER MEMBRANE ABC TRANSPORTER PERMEASE PROTEIN YDCV"/>
    <property type="match status" value="1"/>
</dbReference>
<evidence type="ECO:0000256" key="5">
    <source>
        <dbReference type="ARBA" id="ARBA00022692"/>
    </source>
</evidence>
<dbReference type="InterPro" id="IPR035906">
    <property type="entry name" value="MetI-like_sf"/>
</dbReference>
<comment type="subcellular location">
    <subcellularLocation>
        <location evidence="1">Cell inner membrane</location>
        <topology evidence="1">Multi-pass membrane protein</topology>
    </subcellularLocation>
    <subcellularLocation>
        <location evidence="8">Cell membrane</location>
        <topology evidence="8">Multi-pass membrane protein</topology>
    </subcellularLocation>
</comment>
<dbReference type="FunFam" id="1.10.3720.10:FF:000088">
    <property type="entry name" value="Iron(III) ABC transporter, permease protein"/>
    <property type="match status" value="1"/>
</dbReference>
<keyword evidence="5 8" id="KW-0812">Transmembrane</keyword>
<evidence type="ECO:0000256" key="4">
    <source>
        <dbReference type="ARBA" id="ARBA00022519"/>
    </source>
</evidence>
<keyword evidence="4" id="KW-0997">Cell inner membrane</keyword>
<feature type="transmembrane region" description="Helical" evidence="8">
    <location>
        <begin position="299"/>
        <end position="328"/>
    </location>
</feature>
<dbReference type="CDD" id="cd06261">
    <property type="entry name" value="TM_PBP2"/>
    <property type="match status" value="2"/>
</dbReference>
<dbReference type="PROSITE" id="PS50928">
    <property type="entry name" value="ABC_TM1"/>
    <property type="match status" value="2"/>
</dbReference>
<evidence type="ECO:0000256" key="2">
    <source>
        <dbReference type="ARBA" id="ARBA00022448"/>
    </source>
</evidence>
<dbReference type="AlphaFoldDB" id="A0A2S9MBB1"/>
<dbReference type="GO" id="GO:0055085">
    <property type="term" value="P:transmembrane transport"/>
    <property type="evidence" value="ECO:0007669"/>
    <property type="project" value="InterPro"/>
</dbReference>
<sequence length="562" mass="59160">MTTDRSFVAARGRSRRPPLRLGTRAVWTFAALAIAAAVAAPLAALVAAAFDADLAHWRHLAAFVLPQALANTLLLLAGVGAIVSIVGTGCAWLVTAYDFPGRRTLTWALLLPLAVPTYIVAFAYLDLLHPIGPVQSAIRWLLGFDSPRQFRLPDLRSLPGAVFVLGFVLYPYVYLSTRAMFVTQSASLLEAARTLGAGRVATFWRVVMPLARPAIAVGVSLALLETLNDIGASEFLGVQTLTVSVYTTWITRSDLAGAAQIALAMLAVVVAMIALERYGRRRQRYAHGRRMRPLAPRRLTGAAGCTAAVLGWLPVLLGFGAPAAYLAVETAKRLHQVGGVSAQLLDGLANTLTIAAAATVATLACGLIVAWAARAQRDSMRAGVARVGARIASLGYAVPGTVLAIGLLTPLGAVDRLFGTLLGRDGLWLIGSAAALVIAYTVRFLAIAAGNVEAGLARIPPSLEQAARSLGETAAGALRRVHLPLLRPALTTSALLVFVDAMKELPATLLLRPLNFDTLATWLYAEAARGTYEEGAVAALAIVLAGLVPVILLARTRHKIGA</sequence>
<keyword evidence="3" id="KW-1003">Cell membrane</keyword>
<evidence type="ECO:0000256" key="6">
    <source>
        <dbReference type="ARBA" id="ARBA00022989"/>
    </source>
</evidence>
<protein>
    <submittedName>
        <fullName evidence="10">Iron ABC transporter permease</fullName>
    </submittedName>
</protein>
<feature type="transmembrane region" description="Helical" evidence="8">
    <location>
        <begin position="536"/>
        <end position="554"/>
    </location>
</feature>
<dbReference type="GO" id="GO:0005886">
    <property type="term" value="C:plasma membrane"/>
    <property type="evidence" value="ECO:0007669"/>
    <property type="project" value="UniProtKB-SubCell"/>
</dbReference>
<evidence type="ECO:0000256" key="8">
    <source>
        <dbReference type="RuleBase" id="RU363032"/>
    </source>
</evidence>
<name>A0A2S9MBB1_9BURK</name>
<proteinExistence type="inferred from homology"/>
<dbReference type="EMBL" id="PVGH01000107">
    <property type="protein sequence ID" value="PRF54626.1"/>
    <property type="molecule type" value="Genomic_DNA"/>
</dbReference>
<feature type="domain" description="ABC transmembrane type-1" evidence="9">
    <location>
        <begin position="69"/>
        <end position="274"/>
    </location>
</feature>